<dbReference type="InterPro" id="IPR012133">
    <property type="entry name" value="Alpha-hydoxy_acid_DH_FMN"/>
</dbReference>
<dbReference type="PANTHER" id="PTHR10578:SF107">
    <property type="entry name" value="2-HYDROXYACID OXIDASE 1"/>
    <property type="match status" value="1"/>
</dbReference>
<comment type="catalytic activity">
    <reaction evidence="7">
        <text>(S)-lactate + O2 = pyruvate + H2O2</text>
        <dbReference type="Rhea" id="RHEA:55868"/>
        <dbReference type="ChEBI" id="CHEBI:15361"/>
        <dbReference type="ChEBI" id="CHEBI:15379"/>
        <dbReference type="ChEBI" id="CHEBI:16240"/>
        <dbReference type="ChEBI" id="CHEBI:16651"/>
    </reaction>
    <physiologicalReaction direction="left-to-right" evidence="7">
        <dbReference type="Rhea" id="RHEA:55869"/>
    </physiologicalReaction>
</comment>
<feature type="binding site" evidence="9">
    <location>
        <position position="237"/>
    </location>
    <ligand>
        <name>FMN</name>
        <dbReference type="ChEBI" id="CHEBI:58210"/>
    </ligand>
</feature>
<accession>A0A1G9Q830</accession>
<name>A0A1G9Q830_9FIRM</name>
<dbReference type="InterPro" id="IPR000262">
    <property type="entry name" value="FMN-dep_DH"/>
</dbReference>
<feature type="binding site" evidence="9">
    <location>
        <position position="242"/>
    </location>
    <ligand>
        <name>glyoxylate</name>
        <dbReference type="ChEBI" id="CHEBI:36655"/>
    </ligand>
</feature>
<feature type="domain" description="FMN hydroxy acid dehydrogenase" evidence="10">
    <location>
        <begin position="36"/>
        <end position="342"/>
    </location>
</feature>
<dbReference type="PANTHER" id="PTHR10578">
    <property type="entry name" value="S -2-HYDROXY-ACID OXIDASE-RELATED"/>
    <property type="match status" value="1"/>
</dbReference>
<evidence type="ECO:0000256" key="9">
    <source>
        <dbReference type="PIRSR" id="PIRSR000138-2"/>
    </source>
</evidence>
<feature type="binding site" evidence="9">
    <location>
        <position position="215"/>
    </location>
    <ligand>
        <name>FMN</name>
        <dbReference type="ChEBI" id="CHEBI:58210"/>
    </ligand>
</feature>
<dbReference type="GO" id="GO:0016853">
    <property type="term" value="F:isomerase activity"/>
    <property type="evidence" value="ECO:0007669"/>
    <property type="project" value="UniProtKB-KW"/>
</dbReference>
<evidence type="ECO:0000313" key="11">
    <source>
        <dbReference type="EMBL" id="SDM07099.1"/>
    </source>
</evidence>
<comment type="cofactor">
    <cofactor evidence="1">
        <name>FMN</name>
        <dbReference type="ChEBI" id="CHEBI:58210"/>
    </cofactor>
</comment>
<evidence type="ECO:0000256" key="6">
    <source>
        <dbReference type="ARBA" id="ARBA00029513"/>
    </source>
</evidence>
<evidence type="ECO:0000256" key="8">
    <source>
        <dbReference type="PIRSR" id="PIRSR000138-1"/>
    </source>
</evidence>
<keyword evidence="2 9" id="KW-0285">Flavoprotein</keyword>
<dbReference type="InterPro" id="IPR037396">
    <property type="entry name" value="FMN_HAD"/>
</dbReference>
<dbReference type="STRING" id="349095.SAMN05660299_00140"/>
<gene>
    <name evidence="11" type="ORF">SAMN05660299_00140</name>
</gene>
<evidence type="ECO:0000313" key="12">
    <source>
        <dbReference type="Proteomes" id="UP000199309"/>
    </source>
</evidence>
<keyword evidence="12" id="KW-1185">Reference proteome</keyword>
<reference evidence="11 12" key="1">
    <citation type="submission" date="2016-10" db="EMBL/GenBank/DDBJ databases">
        <authorList>
            <person name="de Groot N.N."/>
        </authorList>
    </citation>
    <scope>NUCLEOTIDE SEQUENCE [LARGE SCALE GENOMIC DNA]</scope>
    <source>
        <strain evidence="11 12">DSM 16981</strain>
    </source>
</reference>
<dbReference type="Gene3D" id="3.20.20.70">
    <property type="entry name" value="Aldolase class I"/>
    <property type="match status" value="1"/>
</dbReference>
<proteinExistence type="inferred from homology"/>
<keyword evidence="3 9" id="KW-0288">FMN</keyword>
<dbReference type="RefSeq" id="WP_091647291.1">
    <property type="nucleotide sequence ID" value="NZ_FNHQ01000001.1"/>
</dbReference>
<evidence type="ECO:0000256" key="3">
    <source>
        <dbReference type="ARBA" id="ARBA00022643"/>
    </source>
</evidence>
<evidence type="ECO:0000259" key="10">
    <source>
        <dbReference type="PROSITE" id="PS51349"/>
    </source>
</evidence>
<dbReference type="OrthoDB" id="9770452at2"/>
<dbReference type="GO" id="GO:0010181">
    <property type="term" value="F:FMN binding"/>
    <property type="evidence" value="ECO:0007669"/>
    <property type="project" value="InterPro"/>
</dbReference>
<dbReference type="EMBL" id="FNHQ01000001">
    <property type="protein sequence ID" value="SDM07099.1"/>
    <property type="molecule type" value="Genomic_DNA"/>
</dbReference>
<feature type="binding site" evidence="9">
    <location>
        <begin position="270"/>
        <end position="274"/>
    </location>
    <ligand>
        <name>FMN</name>
        <dbReference type="ChEBI" id="CHEBI:58210"/>
    </ligand>
</feature>
<dbReference type="Pfam" id="PF01070">
    <property type="entry name" value="FMN_dh"/>
    <property type="match status" value="2"/>
</dbReference>
<feature type="active site" description="Proton acceptor" evidence="8">
    <location>
        <position position="239"/>
    </location>
</feature>
<keyword evidence="11" id="KW-0413">Isomerase</keyword>
<feature type="binding site" evidence="9">
    <location>
        <position position="239"/>
    </location>
    <ligand>
        <name>glyoxylate</name>
        <dbReference type="ChEBI" id="CHEBI:36655"/>
    </ligand>
</feature>
<dbReference type="PIRSF" id="PIRSF000138">
    <property type="entry name" value="Al-hdrx_acd_dh"/>
    <property type="match status" value="1"/>
</dbReference>
<evidence type="ECO:0000256" key="7">
    <source>
        <dbReference type="ARBA" id="ARBA00048754"/>
    </source>
</evidence>
<feature type="binding site" evidence="9">
    <location>
        <begin position="293"/>
        <end position="294"/>
    </location>
    <ligand>
        <name>FMN</name>
        <dbReference type="ChEBI" id="CHEBI:58210"/>
    </ligand>
</feature>
<dbReference type="GO" id="GO:0016491">
    <property type="term" value="F:oxidoreductase activity"/>
    <property type="evidence" value="ECO:0007669"/>
    <property type="project" value="UniProtKB-KW"/>
</dbReference>
<evidence type="ECO:0000256" key="4">
    <source>
        <dbReference type="ARBA" id="ARBA00023002"/>
    </source>
</evidence>
<dbReference type="PROSITE" id="PS51349">
    <property type="entry name" value="FMN_HYDROXY_ACID_DH_2"/>
    <property type="match status" value="1"/>
</dbReference>
<evidence type="ECO:0000256" key="2">
    <source>
        <dbReference type="ARBA" id="ARBA00022630"/>
    </source>
</evidence>
<dbReference type="CDD" id="cd02809">
    <property type="entry name" value="alpha_hydroxyacid_oxid_FMN"/>
    <property type="match status" value="1"/>
</dbReference>
<evidence type="ECO:0000256" key="5">
    <source>
        <dbReference type="ARBA" id="ARBA00024042"/>
    </source>
</evidence>
<dbReference type="Proteomes" id="UP000199309">
    <property type="component" value="Unassembled WGS sequence"/>
</dbReference>
<dbReference type="AlphaFoldDB" id="A0A1G9Q830"/>
<dbReference type="SUPFAM" id="SSF51395">
    <property type="entry name" value="FMN-linked oxidoreductases"/>
    <property type="match status" value="1"/>
</dbReference>
<comment type="similarity">
    <text evidence="5">Belongs to the FMN-dependent alpha-hydroxy acid dehydrogenase family.</text>
</comment>
<sequence length="342" mass="35518">MEKKEVMENARKKMKGCHVCPECNGLACRGQIPGFGGLRTGRSFMRNVESLKEYGLIMRSMAGIEEPDTRTEIFGHTLSLPVLVAPVGGIVLNAKVEGDPQKVEEDYCDAVTQGAIDAGTIAFTGDSGAAYMYASGIRACKAHPGLVIPTIKPRDDEAIIEKAKLAEEAGAPAVASDIDAATLINMRIFGQPVGPKSAASIKKIADSVAIPFIVKGVMSKEEALACVEAGAKGIVVSNHGGRILDGMAGTADVLPEIAAAVKGKLTIFVDGGIRSGEDVLKMLALGADACLIGRPAAWGAIGGGAEGVKIILDGFKRELSDAMMITGTASAKHVSSNILMKL</sequence>
<keyword evidence="4" id="KW-0560">Oxidoreductase</keyword>
<dbReference type="InterPro" id="IPR013785">
    <property type="entry name" value="Aldolase_TIM"/>
</dbReference>
<organism evidence="11 12">
    <name type="scientific">Megasphaera paucivorans</name>
    <dbReference type="NCBI Taxonomy" id="349095"/>
    <lineage>
        <taxon>Bacteria</taxon>
        <taxon>Bacillati</taxon>
        <taxon>Bacillota</taxon>
        <taxon>Negativicutes</taxon>
        <taxon>Veillonellales</taxon>
        <taxon>Veillonellaceae</taxon>
        <taxon>Megasphaera</taxon>
    </lineage>
</organism>
<evidence type="ECO:0000256" key="1">
    <source>
        <dbReference type="ARBA" id="ARBA00001917"/>
    </source>
</evidence>
<protein>
    <recommendedName>
        <fullName evidence="6">L-lactate oxidase</fullName>
    </recommendedName>
</protein>